<dbReference type="Pfam" id="PF03981">
    <property type="entry name" value="Ubiq_cyt_C_chap"/>
    <property type="match status" value="1"/>
</dbReference>
<dbReference type="AlphaFoldDB" id="A0AAN7AI44"/>
<comment type="similarity">
    <text evidence="1">Belongs to the CBP3 family.</text>
</comment>
<feature type="domain" description="Ubiquinol-cytochrome c chaperone" evidence="2">
    <location>
        <begin position="127"/>
        <end position="260"/>
    </location>
</feature>
<dbReference type="GO" id="GO:0034551">
    <property type="term" value="P:mitochondrial respiratory chain complex III assembly"/>
    <property type="evidence" value="ECO:0007669"/>
    <property type="project" value="TreeGrafter"/>
</dbReference>
<evidence type="ECO:0000256" key="1">
    <source>
        <dbReference type="ARBA" id="ARBA00006407"/>
    </source>
</evidence>
<reference evidence="3" key="2">
    <citation type="submission" date="2023-05" db="EMBL/GenBank/DDBJ databases">
        <authorList>
            <consortium name="Lawrence Berkeley National Laboratory"/>
            <person name="Steindorff A."/>
            <person name="Hensen N."/>
            <person name="Bonometti L."/>
            <person name="Westerberg I."/>
            <person name="Brannstrom I.O."/>
            <person name="Guillou S."/>
            <person name="Cros-Aarteil S."/>
            <person name="Calhoun S."/>
            <person name="Haridas S."/>
            <person name="Kuo A."/>
            <person name="Mondo S."/>
            <person name="Pangilinan J."/>
            <person name="Riley R."/>
            <person name="Labutti K."/>
            <person name="Andreopoulos B."/>
            <person name="Lipzen A."/>
            <person name="Chen C."/>
            <person name="Yanf M."/>
            <person name="Daum C."/>
            <person name="Ng V."/>
            <person name="Clum A."/>
            <person name="Ohm R."/>
            <person name="Martin F."/>
            <person name="Silar P."/>
            <person name="Natvig D."/>
            <person name="Lalanne C."/>
            <person name="Gautier V."/>
            <person name="Ament-Velasquez S.L."/>
            <person name="Kruys A."/>
            <person name="Hutchinson M.I."/>
            <person name="Powell A.J."/>
            <person name="Barry K."/>
            <person name="Miller A.N."/>
            <person name="Grigoriev I.V."/>
            <person name="Debuchy R."/>
            <person name="Gladieux P."/>
            <person name="Thoren M.H."/>
            <person name="Johannesson H."/>
        </authorList>
    </citation>
    <scope>NUCLEOTIDE SEQUENCE</scope>
    <source>
        <strain evidence="3">PSN309</strain>
    </source>
</reference>
<comment type="caution">
    <text evidence="3">The sequence shown here is derived from an EMBL/GenBank/DDBJ whole genome shotgun (WGS) entry which is preliminary data.</text>
</comment>
<evidence type="ECO:0000313" key="3">
    <source>
        <dbReference type="EMBL" id="KAK4186535.1"/>
    </source>
</evidence>
<protein>
    <submittedName>
        <fullName evidence="3">CBP3-like protein</fullName>
    </submittedName>
</protein>
<evidence type="ECO:0000313" key="4">
    <source>
        <dbReference type="Proteomes" id="UP001302126"/>
    </source>
</evidence>
<sequence length="308" mass="34592">MACPSCRATLRLLPRRPAASPTLRQSSAIIISQIIPQSARSQQQSKRTLHTTPPLSAFRDLVRKYLGSLAKDQSPYHIYQATERLYKACSAQADYTIDPKSRKAGTLKTTDEGEEIGVSTGGPWHNDLHLLPTFSTWAQVTMLHMYLLVLRFRNMPQEKQSAWQEGLVNHFFYHAEAKMEFSHELSSRLIRQRYLKDLFVQWRGLMLACDEGVTKGDAVLAAAVWRNLFKADENVDTRNLAAVVSWMRFQMKALDQLPDELVERNGEMVFKTAPVNGEFRSVDVPAGVLRGAFEQEGLVAKVAAAAAA</sequence>
<dbReference type="EMBL" id="MU864421">
    <property type="protein sequence ID" value="KAK4186535.1"/>
    <property type="molecule type" value="Genomic_DNA"/>
</dbReference>
<dbReference type="InterPro" id="IPR007129">
    <property type="entry name" value="Ubiqinol_cyt_c_chaperone_CPB3"/>
</dbReference>
<name>A0AAN7AI44_9PEZI</name>
<evidence type="ECO:0000259" key="2">
    <source>
        <dbReference type="Pfam" id="PF03981"/>
    </source>
</evidence>
<dbReference type="PANTHER" id="PTHR12184:SF1">
    <property type="entry name" value="UBIQUINOL-CYTOCHROME-C REDUCTASE COMPLEX ASSEMBLY FACTOR 1"/>
    <property type="match status" value="1"/>
</dbReference>
<gene>
    <name evidence="3" type="ORF">QBC35DRAFT_500939</name>
</gene>
<dbReference type="InterPro" id="IPR021150">
    <property type="entry name" value="Ubiq_cyt_c_chap"/>
</dbReference>
<dbReference type="PANTHER" id="PTHR12184">
    <property type="entry name" value="UBIQUINOL-CYTOCHROME C REDUCTASE COMPLEX ASSEMBLY FACTOR 1 FAMILY MEMBER"/>
    <property type="match status" value="1"/>
</dbReference>
<organism evidence="3 4">
    <name type="scientific">Podospora australis</name>
    <dbReference type="NCBI Taxonomy" id="1536484"/>
    <lineage>
        <taxon>Eukaryota</taxon>
        <taxon>Fungi</taxon>
        <taxon>Dikarya</taxon>
        <taxon>Ascomycota</taxon>
        <taxon>Pezizomycotina</taxon>
        <taxon>Sordariomycetes</taxon>
        <taxon>Sordariomycetidae</taxon>
        <taxon>Sordariales</taxon>
        <taxon>Podosporaceae</taxon>
        <taxon>Podospora</taxon>
    </lineage>
</organism>
<dbReference type="Proteomes" id="UP001302126">
    <property type="component" value="Unassembled WGS sequence"/>
</dbReference>
<accession>A0AAN7AI44</accession>
<proteinExistence type="inferred from homology"/>
<dbReference type="GO" id="GO:0005739">
    <property type="term" value="C:mitochondrion"/>
    <property type="evidence" value="ECO:0007669"/>
    <property type="project" value="TreeGrafter"/>
</dbReference>
<keyword evidence="4" id="KW-1185">Reference proteome</keyword>
<reference evidence="3" key="1">
    <citation type="journal article" date="2023" name="Mol. Phylogenet. Evol.">
        <title>Genome-scale phylogeny and comparative genomics of the fungal order Sordariales.</title>
        <authorList>
            <person name="Hensen N."/>
            <person name="Bonometti L."/>
            <person name="Westerberg I."/>
            <person name="Brannstrom I.O."/>
            <person name="Guillou S."/>
            <person name="Cros-Aarteil S."/>
            <person name="Calhoun S."/>
            <person name="Haridas S."/>
            <person name="Kuo A."/>
            <person name="Mondo S."/>
            <person name="Pangilinan J."/>
            <person name="Riley R."/>
            <person name="LaButti K."/>
            <person name="Andreopoulos B."/>
            <person name="Lipzen A."/>
            <person name="Chen C."/>
            <person name="Yan M."/>
            <person name="Daum C."/>
            <person name="Ng V."/>
            <person name="Clum A."/>
            <person name="Steindorff A."/>
            <person name="Ohm R.A."/>
            <person name="Martin F."/>
            <person name="Silar P."/>
            <person name="Natvig D.O."/>
            <person name="Lalanne C."/>
            <person name="Gautier V."/>
            <person name="Ament-Velasquez S.L."/>
            <person name="Kruys A."/>
            <person name="Hutchinson M.I."/>
            <person name="Powell A.J."/>
            <person name="Barry K."/>
            <person name="Miller A.N."/>
            <person name="Grigoriev I.V."/>
            <person name="Debuchy R."/>
            <person name="Gladieux P."/>
            <person name="Hiltunen Thoren M."/>
            <person name="Johannesson H."/>
        </authorList>
    </citation>
    <scope>NUCLEOTIDE SEQUENCE</scope>
    <source>
        <strain evidence="3">PSN309</strain>
    </source>
</reference>